<dbReference type="SUPFAM" id="SSF49772">
    <property type="entry name" value="Ecotin, trypsin inhibitor"/>
    <property type="match status" value="1"/>
</dbReference>
<keyword evidence="3" id="KW-1185">Reference proteome</keyword>
<dbReference type="PIRSF" id="PIRSF006865">
    <property type="entry name" value="Prot_inh_ecotin"/>
    <property type="match status" value="1"/>
</dbReference>
<dbReference type="Pfam" id="PF03974">
    <property type="entry name" value="Ecotin"/>
    <property type="match status" value="1"/>
</dbReference>
<dbReference type="Proteomes" id="UP001189616">
    <property type="component" value="Unassembled WGS sequence"/>
</dbReference>
<dbReference type="PANTHER" id="PTHR35890:SF3">
    <property type="entry name" value="ECOTIN"/>
    <property type="match status" value="1"/>
</dbReference>
<dbReference type="InterPro" id="IPR036198">
    <property type="entry name" value="Ecotin_sf"/>
</dbReference>
<comment type="similarity">
    <text evidence="1">Belongs to the protease inhibitor I11 (ecotin) family.</text>
</comment>
<comment type="caution">
    <text evidence="2">The sequence shown here is derived from an EMBL/GenBank/DDBJ whole genome shotgun (WGS) entry which is preliminary data.</text>
</comment>
<dbReference type="Gene3D" id="2.60.40.550">
    <property type="entry name" value="Ecotin"/>
    <property type="match status" value="1"/>
</dbReference>
<accession>A0ABM9JFV4</accession>
<organism evidence="2 3">
    <name type="scientific">Ralstonia condita</name>
    <dbReference type="NCBI Taxonomy" id="3058600"/>
    <lineage>
        <taxon>Bacteria</taxon>
        <taxon>Pseudomonadati</taxon>
        <taxon>Pseudomonadota</taxon>
        <taxon>Betaproteobacteria</taxon>
        <taxon>Burkholderiales</taxon>
        <taxon>Burkholderiaceae</taxon>
        <taxon>Ralstonia</taxon>
    </lineage>
</organism>
<dbReference type="NCBIfam" id="NF002987">
    <property type="entry name" value="PRK03719.1"/>
    <property type="match status" value="1"/>
</dbReference>
<reference evidence="2 3" key="1">
    <citation type="submission" date="2023-07" db="EMBL/GenBank/DDBJ databases">
        <authorList>
            <person name="Peeters C."/>
        </authorList>
    </citation>
    <scope>NUCLEOTIDE SEQUENCE [LARGE SCALE GENOMIC DNA]</scope>
    <source>
        <strain evidence="2 3">LMG 7141</strain>
    </source>
</reference>
<proteinExistence type="inferred from homology"/>
<dbReference type="PANTHER" id="PTHR35890">
    <property type="match status" value="1"/>
</dbReference>
<evidence type="ECO:0000313" key="3">
    <source>
        <dbReference type="Proteomes" id="UP001189616"/>
    </source>
</evidence>
<protein>
    <submittedName>
        <fullName evidence="2">Ecotin</fullName>
    </submittedName>
</protein>
<dbReference type="InterPro" id="IPR005658">
    <property type="entry name" value="Prot_inh_ecotin"/>
</dbReference>
<gene>
    <name evidence="2" type="primary">eco</name>
    <name evidence="2" type="ORF">LMG7141_02695</name>
</gene>
<name>A0ABM9JFV4_9RALS</name>
<dbReference type="EMBL" id="CATYWO010000003">
    <property type="protein sequence ID" value="CAJ0792712.1"/>
    <property type="molecule type" value="Genomic_DNA"/>
</dbReference>
<evidence type="ECO:0000256" key="1">
    <source>
        <dbReference type="ARBA" id="ARBA00010558"/>
    </source>
</evidence>
<sequence>MFPKAPDGQKRVVIALPATAHEDDIRVELIVGKTMRVDCNRHWFMGNLNQETVQGWGYGYYRLAGAKGPAATMMACPGQAEREAFVPVQGEGYLLRYNSRLPLVVYVPHAFEVRYRLWHASTDVQSGREQ</sequence>
<evidence type="ECO:0000313" key="2">
    <source>
        <dbReference type="EMBL" id="CAJ0792712.1"/>
    </source>
</evidence>